<dbReference type="OrthoDB" id="1055148at2759"/>
<keyword evidence="6" id="KW-1133">Transmembrane helix</keyword>
<evidence type="ECO:0000313" key="7">
    <source>
        <dbReference type="EMBL" id="EFW98507.1"/>
    </source>
</evidence>
<dbReference type="RefSeq" id="XP_014167990.1">
    <property type="nucleotide sequence ID" value="XM_014312515.1"/>
</dbReference>
<evidence type="ECO:0000256" key="1">
    <source>
        <dbReference type="ARBA" id="ARBA00010617"/>
    </source>
</evidence>
<dbReference type="Proteomes" id="UP000007796">
    <property type="component" value="Unassembled WGS sequence"/>
</dbReference>
<gene>
    <name evidence="7" type="ORF">CMQ_4359</name>
</gene>
<sequence>MTFSAAVLPALQLAAATVLLTGAAILLYLRFFYVDIARVQGIPEVPGASLLYGHLRILGDDQPTTMQRWATQHGWPVFQIRLGNRRVIVLNGFDAARSWLMANQAHTIDRPRFYTFHGVVSKTSAATIGSNPWDERTKKQRRVVGSLTTAPAIRRLVPLVDLETAEMVAALCDDGQAGARVLVPHIYEKRLALNVVMMFCYGRRFDDVRDPLLHQILSDANVISSFRSTNANWQDYLPFLRYGVFQDRRRLRQAAEVRARRDAWLELLLQEVRDKIDAGTVGSCVAAGLLTTQDEKLTKGDVKTILGGLMSGGFETVFSTAIAGIAYLASPAGQVLQEKAYREIIETYGTTEKAFAQAVSEETCPYMVAFVRETLRHYPPLHLLPPRQTMDAFDWGDAHIPKGVMILVNTQAANHDTSTYGADADQFRPERWLKGGAAHDTPAPFQWAFGAGSRVCTAVSFSNRILYAAFVRLVVTYRIRQGSTAALQPCTDYVGYNRNTAAQSAIPRDYEATFALRDRVGYEACMARSRDRAQQATNGIVR</sequence>
<dbReference type="STRING" id="655863.F0XTM7"/>
<accession>F0XTM7</accession>
<dbReference type="eggNOG" id="KOG0156">
    <property type="taxonomic scope" value="Eukaryota"/>
</dbReference>
<evidence type="ECO:0000313" key="8">
    <source>
        <dbReference type="Proteomes" id="UP000007796"/>
    </source>
</evidence>
<evidence type="ECO:0000256" key="4">
    <source>
        <dbReference type="ARBA" id="ARBA00023004"/>
    </source>
</evidence>
<keyword evidence="3" id="KW-0560">Oxidoreductase</keyword>
<dbReference type="InterPro" id="IPR001128">
    <property type="entry name" value="Cyt_P450"/>
</dbReference>
<dbReference type="InterPro" id="IPR050364">
    <property type="entry name" value="Cytochrome_P450_fung"/>
</dbReference>
<dbReference type="PANTHER" id="PTHR46300:SF9">
    <property type="entry name" value="P450, PUTATIVE-RELATED"/>
    <property type="match status" value="1"/>
</dbReference>
<comment type="similarity">
    <text evidence="1">Belongs to the cytochrome P450 family.</text>
</comment>
<feature type="binding site" description="axial binding residue" evidence="5">
    <location>
        <position position="456"/>
    </location>
    <ligand>
        <name>heme</name>
        <dbReference type="ChEBI" id="CHEBI:30413"/>
    </ligand>
    <ligandPart>
        <name>Fe</name>
        <dbReference type="ChEBI" id="CHEBI:18248"/>
    </ligandPart>
</feature>
<evidence type="ECO:0000256" key="3">
    <source>
        <dbReference type="ARBA" id="ARBA00023002"/>
    </source>
</evidence>
<dbReference type="InParanoid" id="F0XTM7"/>
<dbReference type="Pfam" id="PF00067">
    <property type="entry name" value="p450"/>
    <property type="match status" value="1"/>
</dbReference>
<protein>
    <submittedName>
        <fullName evidence="7">Amino acid permease</fullName>
    </submittedName>
</protein>
<reference evidence="7 8" key="1">
    <citation type="journal article" date="2011" name="Proc. Natl. Acad. Sci. U.S.A.">
        <title>Genome and transcriptome analyses of the mountain pine beetle-fungal symbiont Grosmannia clavigera, a lodgepole pine pathogen.</title>
        <authorList>
            <person name="DiGuistini S."/>
            <person name="Wang Y."/>
            <person name="Liao N.Y."/>
            <person name="Taylor G."/>
            <person name="Tanguay P."/>
            <person name="Feau N."/>
            <person name="Henrissat B."/>
            <person name="Chan S.K."/>
            <person name="Hesse-Orce U."/>
            <person name="Alamouti S.M."/>
            <person name="Tsui C.K.M."/>
            <person name="Docking R.T."/>
            <person name="Levasseur A."/>
            <person name="Haridas S."/>
            <person name="Robertson G."/>
            <person name="Birol I."/>
            <person name="Holt R.A."/>
            <person name="Marra M.A."/>
            <person name="Hamelin R.C."/>
            <person name="Hirst M."/>
            <person name="Jones S.J.M."/>
            <person name="Bohlmann J."/>
            <person name="Breuil C."/>
        </authorList>
    </citation>
    <scope>NUCLEOTIDE SEQUENCE [LARGE SCALE GENOMIC DNA]</scope>
    <source>
        <strain evidence="8">kw1407 / UAMH 11150</strain>
    </source>
</reference>
<dbReference type="PRINTS" id="PR00463">
    <property type="entry name" value="EP450I"/>
</dbReference>
<dbReference type="PANTHER" id="PTHR46300">
    <property type="entry name" value="P450, PUTATIVE (EUROFUNG)-RELATED-RELATED"/>
    <property type="match status" value="1"/>
</dbReference>
<evidence type="ECO:0000256" key="2">
    <source>
        <dbReference type="ARBA" id="ARBA00022723"/>
    </source>
</evidence>
<dbReference type="InterPro" id="IPR036396">
    <property type="entry name" value="Cyt_P450_sf"/>
</dbReference>
<keyword evidence="4 5" id="KW-0408">Iron</keyword>
<dbReference type="GO" id="GO:0004497">
    <property type="term" value="F:monooxygenase activity"/>
    <property type="evidence" value="ECO:0007669"/>
    <property type="project" value="InterPro"/>
</dbReference>
<keyword evidence="5" id="KW-0349">Heme</keyword>
<dbReference type="GO" id="GO:0016705">
    <property type="term" value="F:oxidoreductase activity, acting on paired donors, with incorporation or reduction of molecular oxygen"/>
    <property type="evidence" value="ECO:0007669"/>
    <property type="project" value="InterPro"/>
</dbReference>
<proteinExistence type="inferred from homology"/>
<evidence type="ECO:0000256" key="6">
    <source>
        <dbReference type="SAM" id="Phobius"/>
    </source>
</evidence>
<keyword evidence="8" id="KW-1185">Reference proteome</keyword>
<keyword evidence="6" id="KW-0812">Transmembrane</keyword>
<dbReference type="GO" id="GO:0005506">
    <property type="term" value="F:iron ion binding"/>
    <property type="evidence" value="ECO:0007669"/>
    <property type="project" value="InterPro"/>
</dbReference>
<dbReference type="HOGENOM" id="CLU_001570_2_4_1"/>
<keyword evidence="6" id="KW-0472">Membrane</keyword>
<dbReference type="Gene3D" id="1.10.630.10">
    <property type="entry name" value="Cytochrome P450"/>
    <property type="match status" value="1"/>
</dbReference>
<dbReference type="GO" id="GO:0020037">
    <property type="term" value="F:heme binding"/>
    <property type="evidence" value="ECO:0007669"/>
    <property type="project" value="InterPro"/>
</dbReference>
<dbReference type="SUPFAM" id="SSF48264">
    <property type="entry name" value="Cytochrome P450"/>
    <property type="match status" value="1"/>
</dbReference>
<keyword evidence="2 5" id="KW-0479">Metal-binding</keyword>
<organism evidence="8">
    <name type="scientific">Grosmannia clavigera (strain kw1407 / UAMH 11150)</name>
    <name type="common">Blue stain fungus</name>
    <name type="synonym">Graphiocladiella clavigera</name>
    <dbReference type="NCBI Taxonomy" id="655863"/>
    <lineage>
        <taxon>Eukaryota</taxon>
        <taxon>Fungi</taxon>
        <taxon>Dikarya</taxon>
        <taxon>Ascomycota</taxon>
        <taxon>Pezizomycotina</taxon>
        <taxon>Sordariomycetes</taxon>
        <taxon>Sordariomycetidae</taxon>
        <taxon>Ophiostomatales</taxon>
        <taxon>Ophiostomataceae</taxon>
        <taxon>Leptographium</taxon>
    </lineage>
</organism>
<dbReference type="GeneID" id="25977561"/>
<comment type="cofactor">
    <cofactor evidence="5">
        <name>heme</name>
        <dbReference type="ChEBI" id="CHEBI:30413"/>
    </cofactor>
</comment>
<dbReference type="EMBL" id="GL630006">
    <property type="protein sequence ID" value="EFW98507.1"/>
    <property type="molecule type" value="Genomic_DNA"/>
</dbReference>
<feature type="transmembrane region" description="Helical" evidence="6">
    <location>
        <begin position="6"/>
        <end position="29"/>
    </location>
</feature>
<evidence type="ECO:0000256" key="5">
    <source>
        <dbReference type="PIRSR" id="PIRSR602401-1"/>
    </source>
</evidence>
<name>F0XTM7_GROCL</name>
<dbReference type="InterPro" id="IPR002401">
    <property type="entry name" value="Cyt_P450_E_grp-I"/>
</dbReference>
<dbReference type="AlphaFoldDB" id="F0XTM7"/>